<organism evidence="1 2">
    <name type="scientific">Flavivirga aquatica</name>
    <dbReference type="NCBI Taxonomy" id="1849968"/>
    <lineage>
        <taxon>Bacteria</taxon>
        <taxon>Pseudomonadati</taxon>
        <taxon>Bacteroidota</taxon>
        <taxon>Flavobacteriia</taxon>
        <taxon>Flavobacteriales</taxon>
        <taxon>Flavobacteriaceae</taxon>
        <taxon>Flavivirga</taxon>
    </lineage>
</organism>
<name>A0A1E5SIZ3_9FLAO</name>
<comment type="caution">
    <text evidence="1">The sequence shown here is derived from an EMBL/GenBank/DDBJ whole genome shotgun (WGS) entry which is preliminary data.</text>
</comment>
<evidence type="ECO:0000313" key="2">
    <source>
        <dbReference type="Proteomes" id="UP000095713"/>
    </source>
</evidence>
<protein>
    <submittedName>
        <fullName evidence="1">Uncharacterized protein</fullName>
    </submittedName>
</protein>
<evidence type="ECO:0000313" key="1">
    <source>
        <dbReference type="EMBL" id="OEJ99084.1"/>
    </source>
</evidence>
<proteinExistence type="predicted"/>
<keyword evidence="2" id="KW-1185">Reference proteome</keyword>
<gene>
    <name evidence="1" type="ORF">A8C32_07870</name>
</gene>
<dbReference type="Proteomes" id="UP000095713">
    <property type="component" value="Unassembled WGS sequence"/>
</dbReference>
<sequence>MEESKAYDAEVAVRKAQQDSLPNNTYALVYVKNGEAVLEDVIINEISIKDYVKKKIENTYFKMSL</sequence>
<accession>A0A1E5SIZ3</accession>
<reference evidence="1 2" key="1">
    <citation type="submission" date="2016-05" db="EMBL/GenBank/DDBJ databases">
        <title>Draft Genome Sequence of Algibacter sp. Strain SK-16 Isolated from the Surface Water of Aburatsubo Inlet.</title>
        <authorList>
            <person name="Wong S.-K."/>
            <person name="Yoshizawa S."/>
            <person name="Nakajima Y."/>
            <person name="Ogura Y."/>
            <person name="Tetsuya H."/>
            <person name="Hamasaki K."/>
        </authorList>
    </citation>
    <scope>NUCLEOTIDE SEQUENCE [LARGE SCALE GENOMIC DNA]</scope>
    <source>
        <strain evidence="1 2">SK-16</strain>
    </source>
</reference>
<dbReference type="AlphaFoldDB" id="A0A1E5SIZ3"/>
<dbReference type="EMBL" id="MDJD01000054">
    <property type="protein sequence ID" value="OEJ99084.1"/>
    <property type="molecule type" value="Genomic_DNA"/>
</dbReference>